<name>A0A4S8QJ95_9ACTN</name>
<dbReference type="Gene3D" id="3.40.50.150">
    <property type="entry name" value="Vaccinia Virus protein VP39"/>
    <property type="match status" value="1"/>
</dbReference>
<evidence type="ECO:0000313" key="3">
    <source>
        <dbReference type="EMBL" id="THV41439.1"/>
    </source>
</evidence>
<dbReference type="GO" id="GO:0032259">
    <property type="term" value="P:methylation"/>
    <property type="evidence" value="ECO:0007669"/>
    <property type="project" value="UniProtKB-KW"/>
</dbReference>
<dbReference type="OrthoDB" id="3382693at2"/>
<accession>A0A4S8QJ95</accession>
<dbReference type="SUPFAM" id="SSF53335">
    <property type="entry name" value="S-adenosyl-L-methionine-dependent methyltransferases"/>
    <property type="match status" value="1"/>
</dbReference>
<dbReference type="InterPro" id="IPR029063">
    <property type="entry name" value="SAM-dependent_MTases_sf"/>
</dbReference>
<feature type="compositionally biased region" description="Basic residues" evidence="1">
    <location>
        <begin position="16"/>
        <end position="30"/>
    </location>
</feature>
<evidence type="ECO:0000313" key="4">
    <source>
        <dbReference type="Proteomes" id="UP000308760"/>
    </source>
</evidence>
<evidence type="ECO:0000256" key="1">
    <source>
        <dbReference type="SAM" id="MobiDB-lite"/>
    </source>
</evidence>
<dbReference type="GO" id="GO:0008168">
    <property type="term" value="F:methyltransferase activity"/>
    <property type="evidence" value="ECO:0007669"/>
    <property type="project" value="UniProtKB-KW"/>
</dbReference>
<dbReference type="RefSeq" id="WP_136534709.1">
    <property type="nucleotide sequence ID" value="NZ_STGY01000044.1"/>
</dbReference>
<dbReference type="AlphaFoldDB" id="A0A4S8QJ95"/>
<comment type="caution">
    <text evidence="3">The sequence shown here is derived from an EMBL/GenBank/DDBJ whole genome shotgun (WGS) entry which is preliminary data.</text>
</comment>
<reference evidence="3 4" key="2">
    <citation type="submission" date="2019-05" db="EMBL/GenBank/DDBJ databases">
        <title>Glycomyces buryatensis sp. nov.</title>
        <authorList>
            <person name="Nikitina E."/>
        </authorList>
    </citation>
    <scope>NUCLEOTIDE SEQUENCE [LARGE SCALE GENOMIC DNA]</scope>
    <source>
        <strain evidence="3 4">18</strain>
    </source>
</reference>
<keyword evidence="4" id="KW-1185">Reference proteome</keyword>
<protein>
    <submittedName>
        <fullName evidence="3">Class I SAM-dependent methyltransferase</fullName>
    </submittedName>
</protein>
<dbReference type="CDD" id="cd02440">
    <property type="entry name" value="AdoMet_MTases"/>
    <property type="match status" value="1"/>
</dbReference>
<feature type="compositionally biased region" description="Basic and acidic residues" evidence="1">
    <location>
        <begin position="1"/>
        <end position="14"/>
    </location>
</feature>
<dbReference type="EMBL" id="STGY01000044">
    <property type="protein sequence ID" value="THV41439.1"/>
    <property type="molecule type" value="Genomic_DNA"/>
</dbReference>
<gene>
    <name evidence="3" type="ORF">FAB82_11615</name>
</gene>
<keyword evidence="3" id="KW-0808">Transferase</keyword>
<dbReference type="InterPro" id="IPR013217">
    <property type="entry name" value="Methyltransf_12"/>
</dbReference>
<feature type="domain" description="Methyltransferase type 12" evidence="2">
    <location>
        <begin position="71"/>
        <end position="170"/>
    </location>
</feature>
<keyword evidence="3" id="KW-0489">Methyltransferase</keyword>
<sequence>MSDGASEHQHESHPGHGGHGHGGHGGHGHHGGASIDFAAEAERLRKRADARAPVDRALMLRLSERDDRVFVDVGCGAGGMAMAFAQTHPDARTVAVDAEQALVDLAGERAAAAGLSIVTAVADVDRPEHLADIVGAPADLVWAGGVIHHTTDQQAALDTLAGLLGPGGRLAIAEGGLPGQFLPWDVGVGRPSLELRLAEAGSQRMAAEHAENGAARRPYGWNVALEKAGLHDVRVINDVTDIPAPLTGPDLEPALHSLAAQVGWFEQFLDAEDRDAWAALLDADGPDWLGSRRDLYHLEIRSYYVGTKANG</sequence>
<organism evidence="3 4">
    <name type="scientific">Glycomyces buryatensis</name>
    <dbReference type="NCBI Taxonomy" id="2570927"/>
    <lineage>
        <taxon>Bacteria</taxon>
        <taxon>Bacillati</taxon>
        <taxon>Actinomycetota</taxon>
        <taxon>Actinomycetes</taxon>
        <taxon>Glycomycetales</taxon>
        <taxon>Glycomycetaceae</taxon>
        <taxon>Glycomyces</taxon>
    </lineage>
</organism>
<dbReference type="Pfam" id="PF08242">
    <property type="entry name" value="Methyltransf_12"/>
    <property type="match status" value="1"/>
</dbReference>
<evidence type="ECO:0000259" key="2">
    <source>
        <dbReference type="Pfam" id="PF08242"/>
    </source>
</evidence>
<feature type="region of interest" description="Disordered" evidence="1">
    <location>
        <begin position="1"/>
        <end position="33"/>
    </location>
</feature>
<reference evidence="4" key="1">
    <citation type="submission" date="2019-04" db="EMBL/GenBank/DDBJ databases">
        <title>Nocardioides xinjiangensis sp. nov.</title>
        <authorList>
            <person name="Liu S."/>
        </authorList>
    </citation>
    <scope>NUCLEOTIDE SEQUENCE [LARGE SCALE GENOMIC DNA]</scope>
    <source>
        <strain evidence="4">18</strain>
    </source>
</reference>
<dbReference type="PANTHER" id="PTHR43861">
    <property type="entry name" value="TRANS-ACONITATE 2-METHYLTRANSFERASE-RELATED"/>
    <property type="match status" value="1"/>
</dbReference>
<proteinExistence type="predicted"/>
<dbReference type="Proteomes" id="UP000308760">
    <property type="component" value="Unassembled WGS sequence"/>
</dbReference>